<name>A0A5J4X7N3_9EUKA</name>
<dbReference type="AlphaFoldDB" id="A0A5J4X7N3"/>
<sequence length="170" mass="18659">MTHLGIGGTLGVDANLAGAVDRLVNRRQYMTPKQLQEQQKNRQDEKQTSSQTRKDTGTSTAGTANIYSSQYSQRSLSIVTSIESSDLLPYVTVITNICKVLMATMQTIANAQSIDVLLDNGDSRNITDAVGNSFVTKTGKILQVIEQTFRYSGDDKEESNDVDYLSGRKI</sequence>
<comment type="caution">
    <text evidence="2">The sequence shown here is derived from an EMBL/GenBank/DDBJ whole genome shotgun (WGS) entry which is preliminary data.</text>
</comment>
<dbReference type="Proteomes" id="UP000324800">
    <property type="component" value="Unassembled WGS sequence"/>
</dbReference>
<reference evidence="2 3" key="1">
    <citation type="submission" date="2019-03" db="EMBL/GenBank/DDBJ databases">
        <title>Single cell metagenomics reveals metabolic interactions within the superorganism composed of flagellate Streblomastix strix and complex community of Bacteroidetes bacteria on its surface.</title>
        <authorList>
            <person name="Treitli S.C."/>
            <person name="Kolisko M."/>
            <person name="Husnik F."/>
            <person name="Keeling P."/>
            <person name="Hampl V."/>
        </authorList>
    </citation>
    <scope>NUCLEOTIDE SEQUENCE [LARGE SCALE GENOMIC DNA]</scope>
    <source>
        <strain evidence="2">ST1C</strain>
    </source>
</reference>
<proteinExistence type="predicted"/>
<organism evidence="2 3">
    <name type="scientific">Streblomastix strix</name>
    <dbReference type="NCBI Taxonomy" id="222440"/>
    <lineage>
        <taxon>Eukaryota</taxon>
        <taxon>Metamonada</taxon>
        <taxon>Preaxostyla</taxon>
        <taxon>Oxymonadida</taxon>
        <taxon>Streblomastigidae</taxon>
        <taxon>Streblomastix</taxon>
    </lineage>
</organism>
<accession>A0A5J4X7N3</accession>
<evidence type="ECO:0000256" key="1">
    <source>
        <dbReference type="SAM" id="MobiDB-lite"/>
    </source>
</evidence>
<evidence type="ECO:0000313" key="3">
    <source>
        <dbReference type="Proteomes" id="UP000324800"/>
    </source>
</evidence>
<feature type="compositionally biased region" description="Basic and acidic residues" evidence="1">
    <location>
        <begin position="39"/>
        <end position="56"/>
    </location>
</feature>
<protein>
    <submittedName>
        <fullName evidence="2">Uncharacterized protein</fullName>
    </submittedName>
</protein>
<feature type="region of interest" description="Disordered" evidence="1">
    <location>
        <begin position="31"/>
        <end position="63"/>
    </location>
</feature>
<gene>
    <name evidence="2" type="ORF">EZS28_001237</name>
</gene>
<evidence type="ECO:0000313" key="2">
    <source>
        <dbReference type="EMBL" id="KAA6403241.1"/>
    </source>
</evidence>
<dbReference type="EMBL" id="SNRW01000123">
    <property type="protein sequence ID" value="KAA6403241.1"/>
    <property type="molecule type" value="Genomic_DNA"/>
</dbReference>